<evidence type="ECO:0000313" key="2">
    <source>
        <dbReference type="Proteomes" id="UP001165060"/>
    </source>
</evidence>
<accession>A0ABQ6MRG5</accession>
<dbReference type="Gene3D" id="1.10.287.70">
    <property type="match status" value="1"/>
</dbReference>
<dbReference type="SUPFAM" id="SSF81324">
    <property type="entry name" value="Voltage-gated potassium channels"/>
    <property type="match status" value="1"/>
</dbReference>
<proteinExistence type="predicted"/>
<dbReference type="EMBL" id="BRYB01001669">
    <property type="protein sequence ID" value="GMI30734.1"/>
    <property type="molecule type" value="Genomic_DNA"/>
</dbReference>
<dbReference type="InterPro" id="IPR015449">
    <property type="entry name" value="K_chnl_Ca-activ_SK"/>
</dbReference>
<protein>
    <recommendedName>
        <fullName evidence="3">Potassium channel domain-containing protein</fullName>
    </recommendedName>
</protein>
<comment type="caution">
    <text evidence="1">The sequence shown here is derived from an EMBL/GenBank/DDBJ whole genome shotgun (WGS) entry which is preliminary data.</text>
</comment>
<keyword evidence="2" id="KW-1185">Reference proteome</keyword>
<gene>
    <name evidence="1" type="ORF">TeGR_g3625</name>
</gene>
<evidence type="ECO:0000313" key="1">
    <source>
        <dbReference type="EMBL" id="GMI30734.1"/>
    </source>
</evidence>
<feature type="non-terminal residue" evidence="1">
    <location>
        <position position="211"/>
    </location>
</feature>
<evidence type="ECO:0008006" key="3">
    <source>
        <dbReference type="Google" id="ProtNLM"/>
    </source>
</evidence>
<feature type="non-terminal residue" evidence="1">
    <location>
        <position position="1"/>
    </location>
</feature>
<organism evidence="1 2">
    <name type="scientific">Tetraparma gracilis</name>
    <dbReference type="NCBI Taxonomy" id="2962635"/>
    <lineage>
        <taxon>Eukaryota</taxon>
        <taxon>Sar</taxon>
        <taxon>Stramenopiles</taxon>
        <taxon>Ochrophyta</taxon>
        <taxon>Bolidophyceae</taxon>
        <taxon>Parmales</taxon>
        <taxon>Triparmaceae</taxon>
        <taxon>Tetraparma</taxon>
    </lineage>
</organism>
<dbReference type="Proteomes" id="UP001165060">
    <property type="component" value="Unassembled WGS sequence"/>
</dbReference>
<reference evidence="1 2" key="1">
    <citation type="journal article" date="2023" name="Commun. Biol.">
        <title>Genome analysis of Parmales, the sister group of diatoms, reveals the evolutionary specialization of diatoms from phago-mixotrophs to photoautotrophs.</title>
        <authorList>
            <person name="Ban H."/>
            <person name="Sato S."/>
            <person name="Yoshikawa S."/>
            <person name="Yamada K."/>
            <person name="Nakamura Y."/>
            <person name="Ichinomiya M."/>
            <person name="Sato N."/>
            <person name="Blanc-Mathieu R."/>
            <person name="Endo H."/>
            <person name="Kuwata A."/>
            <person name="Ogata H."/>
        </authorList>
    </citation>
    <scope>NUCLEOTIDE SEQUENCE [LARGE SCALE GENOMIC DNA]</scope>
</reference>
<sequence length="211" mass="24452">YTFPYACWHTVAVMTTLGYNYTPATGMGKFTTVLSTITGIFLETLFVVTILENLSLSHYQEVSLNYMQKRVSVEEEKHAAASFIQEVFRFIIYRNRQEKLRSSMKGLSMVDAPEKFQRTEKDHQVAQAKLLLEFRQARRFKLLKESSSGDPIMDKMTSMEKALLKELVNQNMTADKIRANLGVKYSEDEKVRKVRASIDQKRFQHDEMGDQ</sequence>
<dbReference type="PANTHER" id="PTHR10153">
    <property type="entry name" value="SMALL CONDUCTANCE CALCIUM-ACTIVATED POTASSIUM CHANNEL"/>
    <property type="match status" value="1"/>
</dbReference>
<name>A0ABQ6MRG5_9STRA</name>